<dbReference type="GO" id="GO:0009826">
    <property type="term" value="P:unidimensional cell growth"/>
    <property type="evidence" value="ECO:0007669"/>
    <property type="project" value="TreeGrafter"/>
</dbReference>
<keyword evidence="8" id="KW-0927">Auxin signaling pathway</keyword>
<dbReference type="PRINTS" id="PR00655">
    <property type="entry name" value="AUXINBINDNGP"/>
</dbReference>
<dbReference type="Gene3D" id="2.60.120.10">
    <property type="entry name" value="Jelly Rolls"/>
    <property type="match status" value="1"/>
</dbReference>
<proteinExistence type="predicted"/>
<protein>
    <recommendedName>
        <fullName evidence="13">Auxin-binding protein 1</fullName>
    </recommendedName>
</protein>
<keyword evidence="12" id="KW-1185">Reference proteome</keyword>
<keyword evidence="5 10" id="KW-0862">Zinc</keyword>
<dbReference type="Pfam" id="PF02041">
    <property type="entry name" value="Auxin_BP"/>
    <property type="match status" value="1"/>
</dbReference>
<keyword evidence="2 10" id="KW-0479">Metal-binding</keyword>
<dbReference type="PANTHER" id="PTHR37236">
    <property type="entry name" value="AUXIN-BINDING PROTEIN 1"/>
    <property type="match status" value="1"/>
</dbReference>
<evidence type="ECO:0000256" key="1">
    <source>
        <dbReference type="ARBA" id="ARBA00004319"/>
    </source>
</evidence>
<reference evidence="11" key="5">
    <citation type="journal article" date="2021" name="G3 (Bethesda)">
        <title>Aegilops tauschii genome assembly Aet v5.0 features greater sequence contiguity and improved annotation.</title>
        <authorList>
            <person name="Wang L."/>
            <person name="Zhu T."/>
            <person name="Rodriguez J.C."/>
            <person name="Deal K.R."/>
            <person name="Dubcovsky J."/>
            <person name="McGuire P.E."/>
            <person name="Lux T."/>
            <person name="Spannagl M."/>
            <person name="Mayer K.F.X."/>
            <person name="Baldrich P."/>
            <person name="Meyers B.C."/>
            <person name="Huo N."/>
            <person name="Gu Y.Q."/>
            <person name="Zhou H."/>
            <person name="Devos K.M."/>
            <person name="Bennetzen J.L."/>
            <person name="Unver T."/>
            <person name="Budak H."/>
            <person name="Gulick P.J."/>
            <person name="Galiba G."/>
            <person name="Kalapos B."/>
            <person name="Nelson D.R."/>
            <person name="Li P."/>
            <person name="You F.M."/>
            <person name="Luo M.C."/>
            <person name="Dvorak J."/>
        </authorList>
    </citation>
    <scope>NUCLEOTIDE SEQUENCE [LARGE SCALE GENOMIC DNA]</scope>
    <source>
        <strain evidence="11">cv. AL8/78</strain>
    </source>
</reference>
<evidence type="ECO:0000256" key="3">
    <source>
        <dbReference type="ARBA" id="ARBA00022729"/>
    </source>
</evidence>
<name>A0A453K1C8_AEGTS</name>
<feature type="binding site" evidence="10">
    <location>
        <position position="85"/>
    </location>
    <ligand>
        <name>Zn(2+)</name>
        <dbReference type="ChEBI" id="CHEBI:29105"/>
    </ligand>
</feature>
<accession>A0A453K1C8</accession>
<dbReference type="PANTHER" id="PTHR37236:SF1">
    <property type="entry name" value="AUXIN-BINDING PROTEIN 1"/>
    <property type="match status" value="1"/>
</dbReference>
<dbReference type="GO" id="GO:0045793">
    <property type="term" value="P:positive regulation of cell size"/>
    <property type="evidence" value="ECO:0007669"/>
    <property type="project" value="TreeGrafter"/>
</dbReference>
<feature type="glycosylation site" description="N-linked (GlcNAc...) asparagine" evidence="9">
    <location>
        <position position="117"/>
    </location>
</feature>
<dbReference type="Proteomes" id="UP000015105">
    <property type="component" value="Chromosome 5D"/>
</dbReference>
<dbReference type="GO" id="GO:0051781">
    <property type="term" value="P:positive regulation of cell division"/>
    <property type="evidence" value="ECO:0007669"/>
    <property type="project" value="TreeGrafter"/>
</dbReference>
<evidence type="ECO:0000256" key="7">
    <source>
        <dbReference type="ARBA" id="ARBA00023180"/>
    </source>
</evidence>
<evidence type="ECO:0000256" key="6">
    <source>
        <dbReference type="ARBA" id="ARBA00023170"/>
    </source>
</evidence>
<dbReference type="InterPro" id="IPR000526">
    <property type="entry name" value="Auxin-bd"/>
</dbReference>
<evidence type="ECO:0000256" key="10">
    <source>
        <dbReference type="PIRSR" id="PIRSR600526-2"/>
    </source>
</evidence>
<dbReference type="GO" id="GO:0032877">
    <property type="term" value="P:positive regulation of DNA endoreduplication"/>
    <property type="evidence" value="ECO:0007669"/>
    <property type="project" value="TreeGrafter"/>
</dbReference>
<keyword evidence="7" id="KW-0325">Glycoprotein</keyword>
<keyword evidence="6" id="KW-0675">Receptor</keyword>
<dbReference type="AlphaFoldDB" id="A0A453K1C8"/>
<evidence type="ECO:0000256" key="9">
    <source>
        <dbReference type="PIRSR" id="PIRSR600526-1"/>
    </source>
</evidence>
<dbReference type="GO" id="GO:0010011">
    <property type="term" value="F:auxin binding"/>
    <property type="evidence" value="ECO:0007669"/>
    <property type="project" value="InterPro"/>
</dbReference>
<keyword evidence="3" id="KW-0732">Signal</keyword>
<evidence type="ECO:0000313" key="11">
    <source>
        <dbReference type="EnsemblPlants" id="AET5Gv20256600.6"/>
    </source>
</evidence>
<reference evidence="12" key="2">
    <citation type="journal article" date="2017" name="Nat. Plants">
        <title>The Aegilops tauschii genome reveals multiple impacts of transposons.</title>
        <authorList>
            <person name="Zhao G."/>
            <person name="Zou C."/>
            <person name="Li K."/>
            <person name="Wang K."/>
            <person name="Li T."/>
            <person name="Gao L."/>
            <person name="Zhang X."/>
            <person name="Wang H."/>
            <person name="Yang Z."/>
            <person name="Liu X."/>
            <person name="Jiang W."/>
            <person name="Mao L."/>
            <person name="Kong X."/>
            <person name="Jiao Y."/>
            <person name="Jia J."/>
        </authorList>
    </citation>
    <scope>NUCLEOTIDE SEQUENCE [LARGE SCALE GENOMIC DNA]</scope>
    <source>
        <strain evidence="12">cv. AL8/78</strain>
    </source>
</reference>
<dbReference type="Gramene" id="AET5Gv20256600.6">
    <property type="protein sequence ID" value="AET5Gv20256600.6"/>
    <property type="gene ID" value="AET5Gv20256600"/>
</dbReference>
<sequence>KIAMRYQSVRASSAPDLSVLRYLCLANNSVVKDINKMHQSNYGIGGFSHITVAGALAHGMKEVEVWLQTISAGQRTPIHRHSCEEVFVVLKGRGTLLLGSTSLPYPGTPQEIPVFQNSTFTVPINYPHQVKMMDGYRYYLAHS</sequence>
<dbReference type="InterPro" id="IPR014710">
    <property type="entry name" value="RmlC-like_jellyroll"/>
</dbReference>
<evidence type="ECO:0000256" key="5">
    <source>
        <dbReference type="ARBA" id="ARBA00022833"/>
    </source>
</evidence>
<dbReference type="GO" id="GO:0000911">
    <property type="term" value="P:cytokinesis by cell plate formation"/>
    <property type="evidence" value="ECO:0007669"/>
    <property type="project" value="TreeGrafter"/>
</dbReference>
<evidence type="ECO:0000256" key="8">
    <source>
        <dbReference type="ARBA" id="ARBA00023294"/>
    </source>
</evidence>
<reference evidence="12" key="1">
    <citation type="journal article" date="2014" name="Science">
        <title>Ancient hybridizations among the ancestral genomes of bread wheat.</title>
        <authorList>
            <consortium name="International Wheat Genome Sequencing Consortium,"/>
            <person name="Marcussen T."/>
            <person name="Sandve S.R."/>
            <person name="Heier L."/>
            <person name="Spannagl M."/>
            <person name="Pfeifer M."/>
            <person name="Jakobsen K.S."/>
            <person name="Wulff B.B."/>
            <person name="Steuernagel B."/>
            <person name="Mayer K.F."/>
            <person name="Olsen O.A."/>
        </authorList>
    </citation>
    <scope>NUCLEOTIDE SEQUENCE [LARGE SCALE GENOMIC DNA]</scope>
    <source>
        <strain evidence="12">cv. AL8/78</strain>
    </source>
</reference>
<reference evidence="11" key="4">
    <citation type="submission" date="2019-03" db="UniProtKB">
        <authorList>
            <consortium name="EnsemblPlants"/>
        </authorList>
    </citation>
    <scope>IDENTIFICATION</scope>
</reference>
<dbReference type="GO" id="GO:0046872">
    <property type="term" value="F:metal ion binding"/>
    <property type="evidence" value="ECO:0007669"/>
    <property type="project" value="UniProtKB-KW"/>
</dbReference>
<organism evidence="11 12">
    <name type="scientific">Aegilops tauschii subsp. strangulata</name>
    <name type="common">Goatgrass</name>
    <dbReference type="NCBI Taxonomy" id="200361"/>
    <lineage>
        <taxon>Eukaryota</taxon>
        <taxon>Viridiplantae</taxon>
        <taxon>Streptophyta</taxon>
        <taxon>Embryophyta</taxon>
        <taxon>Tracheophyta</taxon>
        <taxon>Spermatophyta</taxon>
        <taxon>Magnoliopsida</taxon>
        <taxon>Liliopsida</taxon>
        <taxon>Poales</taxon>
        <taxon>Poaceae</taxon>
        <taxon>BOP clade</taxon>
        <taxon>Pooideae</taxon>
        <taxon>Triticodae</taxon>
        <taxon>Triticeae</taxon>
        <taxon>Triticinae</taxon>
        <taxon>Aegilops</taxon>
    </lineage>
</organism>
<dbReference type="InterPro" id="IPR011051">
    <property type="entry name" value="RmlC_Cupin_sf"/>
</dbReference>
<evidence type="ECO:0000256" key="4">
    <source>
        <dbReference type="ARBA" id="ARBA00022824"/>
    </source>
</evidence>
<dbReference type="SUPFAM" id="SSF51182">
    <property type="entry name" value="RmlC-like cupins"/>
    <property type="match status" value="1"/>
</dbReference>
<reference evidence="11" key="3">
    <citation type="journal article" date="2017" name="Nature">
        <title>Genome sequence of the progenitor of the wheat D genome Aegilops tauschii.</title>
        <authorList>
            <person name="Luo M.C."/>
            <person name="Gu Y.Q."/>
            <person name="Puiu D."/>
            <person name="Wang H."/>
            <person name="Twardziok S.O."/>
            <person name="Deal K.R."/>
            <person name="Huo N."/>
            <person name="Zhu T."/>
            <person name="Wang L."/>
            <person name="Wang Y."/>
            <person name="McGuire P.E."/>
            <person name="Liu S."/>
            <person name="Long H."/>
            <person name="Ramasamy R.K."/>
            <person name="Rodriguez J.C."/>
            <person name="Van S.L."/>
            <person name="Yuan L."/>
            <person name="Wang Z."/>
            <person name="Xia Z."/>
            <person name="Xiao L."/>
            <person name="Anderson O.D."/>
            <person name="Ouyang S."/>
            <person name="Liang Y."/>
            <person name="Zimin A.V."/>
            <person name="Pertea G."/>
            <person name="Qi P."/>
            <person name="Bennetzen J.L."/>
            <person name="Dai X."/>
            <person name="Dawson M.W."/>
            <person name="Muller H.G."/>
            <person name="Kugler K."/>
            <person name="Rivarola-Duarte L."/>
            <person name="Spannagl M."/>
            <person name="Mayer K.F.X."/>
            <person name="Lu F.H."/>
            <person name="Bevan M.W."/>
            <person name="Leroy P."/>
            <person name="Li P."/>
            <person name="You F.M."/>
            <person name="Sun Q."/>
            <person name="Liu Z."/>
            <person name="Lyons E."/>
            <person name="Wicker T."/>
            <person name="Salzberg S.L."/>
            <person name="Devos K.M."/>
            <person name="Dvorak J."/>
        </authorList>
    </citation>
    <scope>NUCLEOTIDE SEQUENCE [LARGE SCALE GENOMIC DNA]</scope>
    <source>
        <strain evidence="11">cv. AL8/78</strain>
    </source>
</reference>
<feature type="binding site" evidence="10">
    <location>
        <position position="79"/>
    </location>
    <ligand>
        <name>Zn(2+)</name>
        <dbReference type="ChEBI" id="CHEBI:29105"/>
    </ligand>
</feature>
<dbReference type="EnsemblPlants" id="AET5Gv20256600.6">
    <property type="protein sequence ID" value="AET5Gv20256600.6"/>
    <property type="gene ID" value="AET5Gv20256600"/>
</dbReference>
<dbReference type="GO" id="GO:0009734">
    <property type="term" value="P:auxin-activated signaling pathway"/>
    <property type="evidence" value="ECO:0007669"/>
    <property type="project" value="UniProtKB-KW"/>
</dbReference>
<comment type="subcellular location">
    <subcellularLocation>
        <location evidence="1">Endoplasmic reticulum lumen</location>
    </subcellularLocation>
</comment>
<keyword evidence="4" id="KW-0256">Endoplasmic reticulum</keyword>
<feature type="binding site" evidence="10">
    <location>
        <position position="128"/>
    </location>
    <ligand>
        <name>Zn(2+)</name>
        <dbReference type="ChEBI" id="CHEBI:29105"/>
    </ligand>
</feature>
<feature type="binding site" evidence="10">
    <location>
        <position position="81"/>
    </location>
    <ligand>
        <name>Zn(2+)</name>
        <dbReference type="ChEBI" id="CHEBI:29105"/>
    </ligand>
</feature>
<evidence type="ECO:0000313" key="12">
    <source>
        <dbReference type="Proteomes" id="UP000015105"/>
    </source>
</evidence>
<dbReference type="GO" id="GO:0005788">
    <property type="term" value="C:endoplasmic reticulum lumen"/>
    <property type="evidence" value="ECO:0007669"/>
    <property type="project" value="UniProtKB-SubCell"/>
</dbReference>
<evidence type="ECO:0000256" key="2">
    <source>
        <dbReference type="ARBA" id="ARBA00022723"/>
    </source>
</evidence>
<evidence type="ECO:0008006" key="13">
    <source>
        <dbReference type="Google" id="ProtNLM"/>
    </source>
</evidence>